<evidence type="ECO:0000313" key="2">
    <source>
        <dbReference type="Proteomes" id="UP000225536"/>
    </source>
</evidence>
<protein>
    <submittedName>
        <fullName evidence="1">Uncharacterized protein</fullName>
    </submittedName>
</protein>
<name>A0A0K2FHF5_9CAUD</name>
<gene>
    <name evidence="1" type="ORF">ADS69_00172</name>
</gene>
<organism evidence="1 2">
    <name type="scientific">Enterobacter phage phiEap-3</name>
    <dbReference type="NCBI Taxonomy" id="1682394"/>
    <lineage>
        <taxon>Viruses</taxon>
        <taxon>Duplodnaviria</taxon>
        <taxon>Heunggongvirae</taxon>
        <taxon>Uroviricota</taxon>
        <taxon>Caudoviricetes</taxon>
        <taxon>Pantevenvirales</taxon>
        <taxon>Straboviridae</taxon>
        <taxon>Slopekvirus</taxon>
        <taxon>Slopekvirus eap3</taxon>
    </lineage>
</organism>
<evidence type="ECO:0000313" key="1">
    <source>
        <dbReference type="EMBL" id="ALA45277.1"/>
    </source>
</evidence>
<accession>A0A0K2FHF5</accession>
<dbReference type="EMBL" id="KT321315">
    <property type="protein sequence ID" value="ALA45277.1"/>
    <property type="molecule type" value="Genomic_DNA"/>
</dbReference>
<sequence length="86" mass="10214">MSWFKKRECKHEATGYRGAKPYIFQKYSQVDGIGRIHLHLYARCDKCGKDFPYAMMHLDRALTELCQYSTIRSEIQRVIDNTPIKR</sequence>
<keyword evidence="2" id="KW-1185">Reference proteome</keyword>
<proteinExistence type="predicted"/>
<reference evidence="1 2" key="1">
    <citation type="submission" date="2015-07" db="EMBL/GenBank/DDBJ databases">
        <title>Enterobacter aerogenes phage phiEap-3.</title>
        <authorList>
            <person name="Zhao X."/>
        </authorList>
    </citation>
    <scope>NUCLEOTIDE SEQUENCE [LARGE SCALE GENOMIC DNA]</scope>
</reference>
<dbReference type="Proteomes" id="UP000225536">
    <property type="component" value="Segment"/>
</dbReference>